<evidence type="ECO:0000256" key="6">
    <source>
        <dbReference type="ARBA" id="ARBA00023170"/>
    </source>
</evidence>
<dbReference type="PROSITE" id="PS50262">
    <property type="entry name" value="G_PROTEIN_RECEP_F1_2"/>
    <property type="match status" value="1"/>
</dbReference>
<evidence type="ECO:0000256" key="10">
    <source>
        <dbReference type="SAM" id="Phobius"/>
    </source>
</evidence>
<evidence type="ECO:0000256" key="5">
    <source>
        <dbReference type="ARBA" id="ARBA00023136"/>
    </source>
</evidence>
<dbReference type="PANTHER" id="PTHR45695">
    <property type="entry name" value="LEUCOKININ RECEPTOR-RELATED"/>
    <property type="match status" value="1"/>
</dbReference>
<feature type="compositionally biased region" description="Low complexity" evidence="9">
    <location>
        <begin position="415"/>
        <end position="435"/>
    </location>
</feature>
<feature type="transmembrane region" description="Helical" evidence="10">
    <location>
        <begin position="61"/>
        <end position="87"/>
    </location>
</feature>
<evidence type="ECO:0000256" key="2">
    <source>
        <dbReference type="ARBA" id="ARBA00022692"/>
    </source>
</evidence>
<dbReference type="PROSITE" id="PS00237">
    <property type="entry name" value="G_PROTEIN_RECEP_F1_1"/>
    <property type="match status" value="1"/>
</dbReference>
<dbReference type="PRINTS" id="PR00237">
    <property type="entry name" value="GPCRRHODOPSN"/>
</dbReference>
<evidence type="ECO:0000256" key="7">
    <source>
        <dbReference type="ARBA" id="ARBA00023224"/>
    </source>
</evidence>
<feature type="domain" description="G-protein coupled receptors family 1 profile" evidence="11">
    <location>
        <begin position="79"/>
        <end position="386"/>
    </location>
</feature>
<dbReference type="Gene3D" id="1.20.1070.10">
    <property type="entry name" value="Rhodopsin 7-helix transmembrane proteins"/>
    <property type="match status" value="1"/>
</dbReference>
<evidence type="ECO:0000256" key="3">
    <source>
        <dbReference type="ARBA" id="ARBA00022989"/>
    </source>
</evidence>
<dbReference type="SUPFAM" id="SSF81321">
    <property type="entry name" value="Family A G protein-coupled receptor-like"/>
    <property type="match status" value="1"/>
</dbReference>
<comment type="subcellular location">
    <subcellularLocation>
        <location evidence="1">Membrane</location>
        <topology evidence="1">Multi-pass membrane protein</topology>
    </subcellularLocation>
</comment>
<evidence type="ECO:0000259" key="11">
    <source>
        <dbReference type="PROSITE" id="PS50262"/>
    </source>
</evidence>
<keyword evidence="2 8" id="KW-0812">Transmembrane</keyword>
<feature type="transmembrane region" description="Helical" evidence="10">
    <location>
        <begin position="137"/>
        <end position="157"/>
    </location>
</feature>
<feature type="transmembrane region" description="Helical" evidence="10">
    <location>
        <begin position="328"/>
        <end position="348"/>
    </location>
</feature>
<comment type="similarity">
    <text evidence="8">Belongs to the G-protein coupled receptor 1 family.</text>
</comment>
<proteinExistence type="evidence at transcript level"/>
<keyword evidence="3 10" id="KW-1133">Transmembrane helix</keyword>
<feature type="transmembrane region" description="Helical" evidence="10">
    <location>
        <begin position="177"/>
        <end position="198"/>
    </location>
</feature>
<sequence>MEMSTVIFEDSEYTIHNSFNNYSYLENTSFSTVPFSDITNCSTKDWIYPKLLLLSQRKAVLYLPVIIFLFLLMIFGCFGNTLVLYIYCFRSKKRSANNFIIAMALFDFITSVVVMPIDIYDLLYHYSFYSNIACKIFRAVESATTYASAVILIQIAFDRYFKICKPLRFGNRNRTKFMSISAGMLALILCSPAVVLFGTRREQISGNLCGFDCSVDQKYKGSTFQTIYYLLLGLVFIVTFVILSALYFLIWLAIKRRKGITIGENPRQSVIQNGRKRMLSSVSDDDSSSVVQNQKQFRRTLSNLSTKSKLSNLSERLSNIKASRTTKIFIAVTIAFVLSYLPSVGVMICRSVNKKIEKDSSEFVQVLLKLFSRCHYLNNAANPIIYSFLNKHFRDEITKLTKSIGFCCKHRFRPRSLSTSSGSSRKGRSSRSNSYKSERTHEYELEHLKHSR</sequence>
<dbReference type="PANTHER" id="PTHR45695:SF15">
    <property type="entry name" value="OPSIN RH2"/>
    <property type="match status" value="1"/>
</dbReference>
<dbReference type="InterPro" id="IPR017452">
    <property type="entry name" value="GPCR_Rhodpsn_7TM"/>
</dbReference>
<dbReference type="CDD" id="cd00637">
    <property type="entry name" value="7tm_classA_rhodopsin-like"/>
    <property type="match status" value="1"/>
</dbReference>
<keyword evidence="4 8" id="KW-0297">G-protein coupled receptor</keyword>
<feature type="transmembrane region" description="Helical" evidence="10">
    <location>
        <begin position="99"/>
        <end position="117"/>
    </location>
</feature>
<keyword evidence="7 8" id="KW-0807">Transducer</keyword>
<organism evidence="12">
    <name type="scientific">Mytilus coruscus</name>
    <name type="common">Sea mussel</name>
    <dbReference type="NCBI Taxonomy" id="42192"/>
    <lineage>
        <taxon>Eukaryota</taxon>
        <taxon>Metazoa</taxon>
        <taxon>Spiralia</taxon>
        <taxon>Lophotrochozoa</taxon>
        <taxon>Mollusca</taxon>
        <taxon>Bivalvia</taxon>
        <taxon>Autobranchia</taxon>
        <taxon>Pteriomorphia</taxon>
        <taxon>Mytilida</taxon>
        <taxon>Mytiloidea</taxon>
        <taxon>Mytilidae</taxon>
        <taxon>Mytilinae</taxon>
        <taxon>Mytilus</taxon>
    </lineage>
</organism>
<feature type="region of interest" description="Disordered" evidence="9">
    <location>
        <begin position="415"/>
        <end position="452"/>
    </location>
</feature>
<dbReference type="AlphaFoldDB" id="A0A5C0PWV8"/>
<keyword evidence="6 8" id="KW-0675">Receptor</keyword>
<dbReference type="SMART" id="SM01381">
    <property type="entry name" value="7TM_GPCR_Srsx"/>
    <property type="match status" value="1"/>
</dbReference>
<dbReference type="Pfam" id="PF00001">
    <property type="entry name" value="7tm_1"/>
    <property type="match status" value="1"/>
</dbReference>
<evidence type="ECO:0000256" key="4">
    <source>
        <dbReference type="ARBA" id="ARBA00023040"/>
    </source>
</evidence>
<accession>A0A5C0PWV8</accession>
<evidence type="ECO:0000256" key="1">
    <source>
        <dbReference type="ARBA" id="ARBA00004141"/>
    </source>
</evidence>
<dbReference type="GO" id="GO:0005886">
    <property type="term" value="C:plasma membrane"/>
    <property type="evidence" value="ECO:0007669"/>
    <property type="project" value="TreeGrafter"/>
</dbReference>
<feature type="transmembrane region" description="Helical" evidence="10">
    <location>
        <begin position="227"/>
        <end position="254"/>
    </location>
</feature>
<dbReference type="InterPro" id="IPR000276">
    <property type="entry name" value="GPCR_Rhodpsn"/>
</dbReference>
<protein>
    <submittedName>
        <fullName evidence="12">Alpha2 adrenergic receptor</fullName>
    </submittedName>
</protein>
<dbReference type="GO" id="GO:0004930">
    <property type="term" value="F:G protein-coupled receptor activity"/>
    <property type="evidence" value="ECO:0007669"/>
    <property type="project" value="UniProtKB-KW"/>
</dbReference>
<evidence type="ECO:0000256" key="8">
    <source>
        <dbReference type="RuleBase" id="RU000688"/>
    </source>
</evidence>
<reference evidence="12" key="1">
    <citation type="submission" date="2019-02" db="EMBL/GenBank/DDBJ databases">
        <authorList>
            <person name="Chen K."/>
            <person name="Liang X."/>
            <person name="Yang J."/>
        </authorList>
    </citation>
    <scope>NUCLEOTIDE SEQUENCE</scope>
    <source>
        <strain evidence="12">ECSMC16091</strain>
        <tissue evidence="12">Gill</tissue>
    </source>
</reference>
<evidence type="ECO:0000313" key="12">
    <source>
        <dbReference type="EMBL" id="QEJ80978.1"/>
    </source>
</evidence>
<evidence type="ECO:0000256" key="9">
    <source>
        <dbReference type="SAM" id="MobiDB-lite"/>
    </source>
</evidence>
<name>A0A5C0PWV8_MYTCO</name>
<feature type="compositionally biased region" description="Basic and acidic residues" evidence="9">
    <location>
        <begin position="436"/>
        <end position="452"/>
    </location>
</feature>
<keyword evidence="5 10" id="KW-0472">Membrane</keyword>
<dbReference type="EMBL" id="MK516737">
    <property type="protein sequence ID" value="QEJ80978.1"/>
    <property type="molecule type" value="mRNA"/>
</dbReference>